<feature type="transmembrane region" description="Helical" evidence="6">
    <location>
        <begin position="60"/>
        <end position="79"/>
    </location>
</feature>
<dbReference type="PANTHER" id="PTHR31322">
    <property type="entry name" value="E3 UBIQUITIN-PROTEIN LIGASE TM129"/>
    <property type="match status" value="1"/>
</dbReference>
<evidence type="ECO:0000313" key="7">
    <source>
        <dbReference type="EMBL" id="VVC45853.1"/>
    </source>
</evidence>
<feature type="transmembrane region" description="Helical" evidence="6">
    <location>
        <begin position="7"/>
        <end position="26"/>
    </location>
</feature>
<dbReference type="Proteomes" id="UP000325440">
    <property type="component" value="Unassembled WGS sequence"/>
</dbReference>
<organism evidence="7 8">
    <name type="scientific">Cinara cedri</name>
    <dbReference type="NCBI Taxonomy" id="506608"/>
    <lineage>
        <taxon>Eukaryota</taxon>
        <taxon>Metazoa</taxon>
        <taxon>Ecdysozoa</taxon>
        <taxon>Arthropoda</taxon>
        <taxon>Hexapoda</taxon>
        <taxon>Insecta</taxon>
        <taxon>Pterygota</taxon>
        <taxon>Neoptera</taxon>
        <taxon>Paraneoptera</taxon>
        <taxon>Hemiptera</taxon>
        <taxon>Sternorrhyncha</taxon>
        <taxon>Aphidomorpha</taxon>
        <taxon>Aphidoidea</taxon>
        <taxon>Aphididae</taxon>
        <taxon>Lachninae</taxon>
        <taxon>Cinara</taxon>
    </lineage>
</organism>
<keyword evidence="5 6" id="KW-0472">Membrane</keyword>
<dbReference type="GO" id="GO:0061630">
    <property type="term" value="F:ubiquitin protein ligase activity"/>
    <property type="evidence" value="ECO:0007669"/>
    <property type="project" value="InterPro"/>
</dbReference>
<dbReference type="EMBL" id="CABPRJ010002416">
    <property type="protein sequence ID" value="VVC45853.1"/>
    <property type="molecule type" value="Genomic_DNA"/>
</dbReference>
<dbReference type="PANTHER" id="PTHR31322:SF2">
    <property type="entry name" value="E3 UBIQUITIN-PROTEIN LIGASE TM129"/>
    <property type="match status" value="1"/>
</dbReference>
<accession>A0A5E4NM18</accession>
<dbReference type="InterPro" id="IPR018801">
    <property type="entry name" value="TM129"/>
</dbReference>
<proteinExistence type="inferred from homology"/>
<evidence type="ECO:0000256" key="2">
    <source>
        <dbReference type="ARBA" id="ARBA00007332"/>
    </source>
</evidence>
<comment type="similarity">
    <text evidence="2">Belongs to the TMEM129 family.</text>
</comment>
<feature type="transmembrane region" description="Helical" evidence="6">
    <location>
        <begin position="86"/>
        <end position="112"/>
    </location>
</feature>
<comment type="subcellular location">
    <subcellularLocation>
        <location evidence="1">Membrane</location>
        <topology evidence="1">Multi-pass membrane protein</topology>
    </subcellularLocation>
</comment>
<evidence type="ECO:0000313" key="8">
    <source>
        <dbReference type="Proteomes" id="UP000325440"/>
    </source>
</evidence>
<sequence>MFESTSLIVYTLFCIVASVCFVSRTIEFVANGLTVENLLRTVIIKEYDNFVLHHIQRTSFSIIVYSSLPLVYLLGTLFVNNSEKSFVYVYFDVLCLLFLVPIGISVSVVYNWKSNDWANHPLRIVLNHYDPADWTIPAHNITTEFRSIEKLTLTCGTLKKTVVTQNWIISIDQFNVSVAKKSESLFTVYSSDIFDNVPDGTPGAVQFINIEVTALRSRIKPFSVRIRSEDFQTLEEHIGHPIQISDNVKLQRSRTERFLEVFREQVSQNPVYRGYTAAELEDNTCAGCLVNIPNVKLTKCCDDDPVNEMLPCSSCQCRPMWCVDCMAKWYESRQPQNDTTIWLSSKCTCPLCRQVFCILDVCPLENFDFRNTV</sequence>
<evidence type="ECO:0000256" key="3">
    <source>
        <dbReference type="ARBA" id="ARBA00022692"/>
    </source>
</evidence>
<evidence type="ECO:0000256" key="4">
    <source>
        <dbReference type="ARBA" id="ARBA00022989"/>
    </source>
</evidence>
<keyword evidence="4 6" id="KW-1133">Transmembrane helix</keyword>
<evidence type="ECO:0000256" key="5">
    <source>
        <dbReference type="ARBA" id="ARBA00023136"/>
    </source>
</evidence>
<evidence type="ECO:0000256" key="6">
    <source>
        <dbReference type="SAM" id="Phobius"/>
    </source>
</evidence>
<dbReference type="GO" id="GO:0016567">
    <property type="term" value="P:protein ubiquitination"/>
    <property type="evidence" value="ECO:0007669"/>
    <property type="project" value="InterPro"/>
</dbReference>
<name>A0A5E4NM18_9HEMI</name>
<dbReference type="AlphaFoldDB" id="A0A5E4NM18"/>
<dbReference type="GO" id="GO:0005783">
    <property type="term" value="C:endoplasmic reticulum"/>
    <property type="evidence" value="ECO:0007669"/>
    <property type="project" value="TreeGrafter"/>
</dbReference>
<gene>
    <name evidence="7" type="ORF">CINCED_3A003685</name>
</gene>
<keyword evidence="8" id="KW-1185">Reference proteome</keyword>
<keyword evidence="3 6" id="KW-0812">Transmembrane</keyword>
<evidence type="ECO:0000256" key="1">
    <source>
        <dbReference type="ARBA" id="ARBA00004141"/>
    </source>
</evidence>
<protein>
    <submittedName>
        <fullName evidence="7">Transmembrane protein</fullName>
    </submittedName>
</protein>
<dbReference type="GO" id="GO:0016020">
    <property type="term" value="C:membrane"/>
    <property type="evidence" value="ECO:0007669"/>
    <property type="project" value="UniProtKB-SubCell"/>
</dbReference>
<dbReference type="OrthoDB" id="10055027at2759"/>
<dbReference type="Pfam" id="PF10272">
    <property type="entry name" value="Tmpp129"/>
    <property type="match status" value="1"/>
</dbReference>
<reference evidence="7 8" key="1">
    <citation type="submission" date="2019-08" db="EMBL/GenBank/DDBJ databases">
        <authorList>
            <person name="Alioto T."/>
            <person name="Alioto T."/>
            <person name="Gomez Garrido J."/>
        </authorList>
    </citation>
    <scope>NUCLEOTIDE SEQUENCE [LARGE SCALE GENOMIC DNA]</scope>
</reference>